<keyword evidence="4 8" id="KW-0418">Kinase</keyword>
<feature type="domain" description="HAMP" evidence="7">
    <location>
        <begin position="215"/>
        <end position="267"/>
    </location>
</feature>
<dbReference type="Proteomes" id="UP000588647">
    <property type="component" value="Unassembled WGS sequence"/>
</dbReference>
<keyword evidence="6" id="KW-1133">Transmembrane helix</keyword>
<dbReference type="InterPro" id="IPR003594">
    <property type="entry name" value="HATPase_dom"/>
</dbReference>
<name>A0A7W6HBG1_9HYPH</name>
<dbReference type="GO" id="GO:0046983">
    <property type="term" value="F:protein dimerization activity"/>
    <property type="evidence" value="ECO:0007669"/>
    <property type="project" value="InterPro"/>
</dbReference>
<feature type="transmembrane region" description="Helical" evidence="6">
    <location>
        <begin position="194"/>
        <end position="214"/>
    </location>
</feature>
<dbReference type="SUPFAM" id="SSF55874">
    <property type="entry name" value="ATPase domain of HSP90 chaperone/DNA topoisomerase II/histidine kinase"/>
    <property type="match status" value="1"/>
</dbReference>
<evidence type="ECO:0000256" key="1">
    <source>
        <dbReference type="ARBA" id="ARBA00004370"/>
    </source>
</evidence>
<dbReference type="GO" id="GO:0000155">
    <property type="term" value="F:phosphorelay sensor kinase activity"/>
    <property type="evidence" value="ECO:0007669"/>
    <property type="project" value="InterPro"/>
</dbReference>
<proteinExistence type="predicted"/>
<dbReference type="Gene3D" id="3.30.565.10">
    <property type="entry name" value="Histidine kinase-like ATPase, C-terminal domain"/>
    <property type="match status" value="1"/>
</dbReference>
<evidence type="ECO:0000256" key="3">
    <source>
        <dbReference type="ARBA" id="ARBA00022679"/>
    </source>
</evidence>
<dbReference type="EMBL" id="JACIEM010000001">
    <property type="protein sequence ID" value="MBB4002076.1"/>
    <property type="molecule type" value="Genomic_DNA"/>
</dbReference>
<dbReference type="PANTHER" id="PTHR24421">
    <property type="entry name" value="NITRATE/NITRITE SENSOR PROTEIN NARX-RELATED"/>
    <property type="match status" value="1"/>
</dbReference>
<evidence type="ECO:0000256" key="5">
    <source>
        <dbReference type="ARBA" id="ARBA00023012"/>
    </source>
</evidence>
<dbReference type="InterPro" id="IPR011712">
    <property type="entry name" value="Sig_transdc_His_kin_sub3_dim/P"/>
</dbReference>
<feature type="transmembrane region" description="Helical" evidence="6">
    <location>
        <begin position="41"/>
        <end position="62"/>
    </location>
</feature>
<dbReference type="RefSeq" id="WP_183206571.1">
    <property type="nucleotide sequence ID" value="NZ_JAAAMM010000001.1"/>
</dbReference>
<dbReference type="InterPro" id="IPR050482">
    <property type="entry name" value="Sensor_HK_TwoCompSys"/>
</dbReference>
<evidence type="ECO:0000256" key="6">
    <source>
        <dbReference type="SAM" id="Phobius"/>
    </source>
</evidence>
<reference evidence="8 9" key="1">
    <citation type="submission" date="2020-08" db="EMBL/GenBank/DDBJ databases">
        <title>Genomic Encyclopedia of Type Strains, Phase IV (KMG-IV): sequencing the most valuable type-strain genomes for metagenomic binning, comparative biology and taxonomic classification.</title>
        <authorList>
            <person name="Goeker M."/>
        </authorList>
    </citation>
    <scope>NUCLEOTIDE SEQUENCE [LARGE SCALE GENOMIC DNA]</scope>
    <source>
        <strain evidence="8 9">DSM 103570</strain>
    </source>
</reference>
<evidence type="ECO:0000313" key="8">
    <source>
        <dbReference type="EMBL" id="MBB4002076.1"/>
    </source>
</evidence>
<keyword evidence="9" id="KW-1185">Reference proteome</keyword>
<accession>A0A7W6HBG1</accession>
<keyword evidence="2" id="KW-0597">Phosphoprotein</keyword>
<dbReference type="Gene3D" id="1.20.5.1930">
    <property type="match status" value="1"/>
</dbReference>
<comment type="caution">
    <text evidence="8">The sequence shown here is derived from an EMBL/GenBank/DDBJ whole genome shotgun (WGS) entry which is preliminary data.</text>
</comment>
<dbReference type="InterPro" id="IPR003660">
    <property type="entry name" value="HAMP_dom"/>
</dbReference>
<sequence length="499" mass="54801">MTTQSANSLGKLVTKAFDEAAMADFQDSAGRKPRATLQRRIAIGLALVSITAWIALAVVMIVNARVATTREVQASFFIAERFVRERLHAIEASSTPADDLSVLRAQIEQIRHVRVDMNFSDGREIPVASLDGTLPDTESDADGASPAFFTRLIQSTDIHAIIPVAVRNERHFAEILLRSDDTDEIEEVWEDFRFVLPMTMIYGGLISLVAMLYVNTVFRRLRETSSGLLRLKEGHLDTRLPEAGFAEFAPVASGFNELAASLMNKTTSNQHLANRLLTAHDEERRRVANELHDEIGPNLFAVRAALSDLKRAVGDQGPEVLEQIDSPLGSLEKGIADVQLLLRRILSKLKPMVIGSVPLVRAVDNLATEFRRLAPYPTIEVHSNTDDLTFGMTVDLTIHRFVAEAILNALRHGKATEIVATIDLEGEDGKGRTLIASVTDNGHGLGEDQARGIGLSGLHERVETLGGQVFGPERQDDRTVIVIRVPAPPGQHARMTPYL</sequence>
<comment type="subcellular location">
    <subcellularLocation>
        <location evidence="1">Membrane</location>
    </subcellularLocation>
</comment>
<keyword evidence="5" id="KW-0902">Two-component regulatory system</keyword>
<dbReference type="GO" id="GO:0016020">
    <property type="term" value="C:membrane"/>
    <property type="evidence" value="ECO:0007669"/>
    <property type="project" value="UniProtKB-SubCell"/>
</dbReference>
<dbReference type="PROSITE" id="PS50885">
    <property type="entry name" value="HAMP"/>
    <property type="match status" value="1"/>
</dbReference>
<evidence type="ECO:0000256" key="2">
    <source>
        <dbReference type="ARBA" id="ARBA00022553"/>
    </source>
</evidence>
<evidence type="ECO:0000259" key="7">
    <source>
        <dbReference type="PROSITE" id="PS50885"/>
    </source>
</evidence>
<dbReference type="EC" id="2.7.13.3" evidence="8"/>
<keyword evidence="3 8" id="KW-0808">Transferase</keyword>
<gene>
    <name evidence="8" type="ORF">GGR03_001123</name>
</gene>
<dbReference type="CDD" id="cd06225">
    <property type="entry name" value="HAMP"/>
    <property type="match status" value="1"/>
</dbReference>
<dbReference type="InterPro" id="IPR036890">
    <property type="entry name" value="HATPase_C_sf"/>
</dbReference>
<evidence type="ECO:0000256" key="4">
    <source>
        <dbReference type="ARBA" id="ARBA00022777"/>
    </source>
</evidence>
<dbReference type="Pfam" id="PF07730">
    <property type="entry name" value="HisKA_3"/>
    <property type="match status" value="1"/>
</dbReference>
<keyword evidence="6" id="KW-0812">Transmembrane</keyword>
<protein>
    <submittedName>
        <fullName evidence="8">Two-component system sensor histidine kinase UhpB</fullName>
        <ecNumber evidence="8">2.7.13.3</ecNumber>
    </submittedName>
</protein>
<dbReference type="PANTHER" id="PTHR24421:SF58">
    <property type="entry name" value="SIGNAL TRANSDUCTION HISTIDINE-PROTEIN KINASE_PHOSPHATASE UHPB"/>
    <property type="match status" value="1"/>
</dbReference>
<dbReference type="CDD" id="cd16917">
    <property type="entry name" value="HATPase_UhpB-NarQ-NarX-like"/>
    <property type="match status" value="1"/>
</dbReference>
<dbReference type="AlphaFoldDB" id="A0A7W6HBG1"/>
<keyword evidence="6" id="KW-0472">Membrane</keyword>
<organism evidence="8 9">
    <name type="scientific">Aurantimonas endophytica</name>
    <dbReference type="NCBI Taxonomy" id="1522175"/>
    <lineage>
        <taxon>Bacteria</taxon>
        <taxon>Pseudomonadati</taxon>
        <taxon>Pseudomonadota</taxon>
        <taxon>Alphaproteobacteria</taxon>
        <taxon>Hyphomicrobiales</taxon>
        <taxon>Aurantimonadaceae</taxon>
        <taxon>Aurantimonas</taxon>
    </lineage>
</organism>
<dbReference type="Pfam" id="PF02518">
    <property type="entry name" value="HATPase_c"/>
    <property type="match status" value="1"/>
</dbReference>
<evidence type="ECO:0000313" key="9">
    <source>
        <dbReference type="Proteomes" id="UP000588647"/>
    </source>
</evidence>